<keyword evidence="3" id="KW-1185">Reference proteome</keyword>
<evidence type="ECO:0000313" key="3">
    <source>
        <dbReference type="Proteomes" id="UP000215914"/>
    </source>
</evidence>
<sequence>MAEAVWRWNGDGAGIPVVNYVALALVVWRWRGVIVVVQYINIRSRVCFHFFRTYLS</sequence>
<keyword evidence="1" id="KW-0472">Membrane</keyword>
<dbReference type="EMBL" id="MNCJ02000331">
    <property type="protein sequence ID" value="KAF5760501.1"/>
    <property type="molecule type" value="Genomic_DNA"/>
</dbReference>
<dbReference type="Gramene" id="mRNA:HanXRQr2_Chr16g0754241">
    <property type="protein sequence ID" value="CDS:HanXRQr2_Chr16g0754241.1"/>
    <property type="gene ID" value="HanXRQr2_Chr16g0754241"/>
</dbReference>
<proteinExistence type="predicted"/>
<evidence type="ECO:0000313" key="2">
    <source>
        <dbReference type="EMBL" id="KAF5760501.1"/>
    </source>
</evidence>
<dbReference type="Proteomes" id="UP000215914">
    <property type="component" value="Unassembled WGS sequence"/>
</dbReference>
<evidence type="ECO:0008006" key="4">
    <source>
        <dbReference type="Google" id="ProtNLM"/>
    </source>
</evidence>
<accession>A0A9K3DS22</accession>
<comment type="caution">
    <text evidence="2">The sequence shown here is derived from an EMBL/GenBank/DDBJ whole genome shotgun (WGS) entry which is preliminary data.</text>
</comment>
<evidence type="ECO:0000256" key="1">
    <source>
        <dbReference type="SAM" id="Phobius"/>
    </source>
</evidence>
<reference evidence="2" key="1">
    <citation type="journal article" date="2017" name="Nature">
        <title>The sunflower genome provides insights into oil metabolism, flowering and Asterid evolution.</title>
        <authorList>
            <person name="Badouin H."/>
            <person name="Gouzy J."/>
            <person name="Grassa C.J."/>
            <person name="Murat F."/>
            <person name="Staton S.E."/>
            <person name="Cottret L."/>
            <person name="Lelandais-Briere C."/>
            <person name="Owens G.L."/>
            <person name="Carrere S."/>
            <person name="Mayjonade B."/>
            <person name="Legrand L."/>
            <person name="Gill N."/>
            <person name="Kane N.C."/>
            <person name="Bowers J.E."/>
            <person name="Hubner S."/>
            <person name="Bellec A."/>
            <person name="Berard A."/>
            <person name="Berges H."/>
            <person name="Blanchet N."/>
            <person name="Boniface M.C."/>
            <person name="Brunel D."/>
            <person name="Catrice O."/>
            <person name="Chaidir N."/>
            <person name="Claudel C."/>
            <person name="Donnadieu C."/>
            <person name="Faraut T."/>
            <person name="Fievet G."/>
            <person name="Helmstetter N."/>
            <person name="King M."/>
            <person name="Knapp S.J."/>
            <person name="Lai Z."/>
            <person name="Le Paslier M.C."/>
            <person name="Lippi Y."/>
            <person name="Lorenzon L."/>
            <person name="Mandel J.R."/>
            <person name="Marage G."/>
            <person name="Marchand G."/>
            <person name="Marquand E."/>
            <person name="Bret-Mestries E."/>
            <person name="Morien E."/>
            <person name="Nambeesan S."/>
            <person name="Nguyen T."/>
            <person name="Pegot-Espagnet P."/>
            <person name="Pouilly N."/>
            <person name="Raftis F."/>
            <person name="Sallet E."/>
            <person name="Schiex T."/>
            <person name="Thomas J."/>
            <person name="Vandecasteele C."/>
            <person name="Vares D."/>
            <person name="Vear F."/>
            <person name="Vautrin S."/>
            <person name="Crespi M."/>
            <person name="Mangin B."/>
            <person name="Burke J.M."/>
            <person name="Salse J."/>
            <person name="Munos S."/>
            <person name="Vincourt P."/>
            <person name="Rieseberg L.H."/>
            <person name="Langlade N.B."/>
        </authorList>
    </citation>
    <scope>NUCLEOTIDE SEQUENCE</scope>
    <source>
        <tissue evidence="2">Leaves</tissue>
    </source>
</reference>
<feature type="transmembrane region" description="Helical" evidence="1">
    <location>
        <begin position="20"/>
        <end position="42"/>
    </location>
</feature>
<protein>
    <recommendedName>
        <fullName evidence="4">Transmembrane protein</fullName>
    </recommendedName>
</protein>
<organism evidence="2 3">
    <name type="scientific">Helianthus annuus</name>
    <name type="common">Common sunflower</name>
    <dbReference type="NCBI Taxonomy" id="4232"/>
    <lineage>
        <taxon>Eukaryota</taxon>
        <taxon>Viridiplantae</taxon>
        <taxon>Streptophyta</taxon>
        <taxon>Embryophyta</taxon>
        <taxon>Tracheophyta</taxon>
        <taxon>Spermatophyta</taxon>
        <taxon>Magnoliopsida</taxon>
        <taxon>eudicotyledons</taxon>
        <taxon>Gunneridae</taxon>
        <taxon>Pentapetalae</taxon>
        <taxon>asterids</taxon>
        <taxon>campanulids</taxon>
        <taxon>Asterales</taxon>
        <taxon>Asteraceae</taxon>
        <taxon>Asteroideae</taxon>
        <taxon>Heliantheae alliance</taxon>
        <taxon>Heliantheae</taxon>
        <taxon>Helianthus</taxon>
    </lineage>
</organism>
<dbReference type="AlphaFoldDB" id="A0A9K3DS22"/>
<gene>
    <name evidence="2" type="ORF">HanXRQr2_Chr16g0754241</name>
</gene>
<keyword evidence="1" id="KW-0812">Transmembrane</keyword>
<reference evidence="2" key="2">
    <citation type="submission" date="2020-06" db="EMBL/GenBank/DDBJ databases">
        <title>Helianthus annuus Genome sequencing and assembly Release 2.</title>
        <authorList>
            <person name="Gouzy J."/>
            <person name="Langlade N."/>
            <person name="Munos S."/>
        </authorList>
    </citation>
    <scope>NUCLEOTIDE SEQUENCE</scope>
    <source>
        <tissue evidence="2">Leaves</tissue>
    </source>
</reference>
<name>A0A9K3DS22_HELAN</name>
<keyword evidence="1" id="KW-1133">Transmembrane helix</keyword>